<gene>
    <name evidence="4" type="ORF">F3Y22_tig00110413pilonHSYRG00059</name>
</gene>
<name>A0A6A3ARI3_HIBSY</name>
<keyword evidence="2" id="KW-0217">Developmental protein</keyword>
<sequence>MFLPFFEKLRKRFSSSACGSSPTLNQSTFDEDISVGKAVPGDVKEGCFAVSTREGGEAQMFIIELSHLTNPEFQSLLDQSRDKYGSHQKGVISLPCQPHQLEEILEHSRKNNVESWNISFRKRYSGRDIAVALPSETGIHGFCGGSRIHRDCGRLCPQFNGKRTIALITGRNHRYSTVANSLQSIIQPYRKTKKSEMRFRIV</sequence>
<dbReference type="GO" id="GO:0009733">
    <property type="term" value="P:response to auxin"/>
    <property type="evidence" value="ECO:0007669"/>
    <property type="project" value="InterPro"/>
</dbReference>
<dbReference type="PANTHER" id="PTHR31374:SF157">
    <property type="entry name" value="AUXIN-RESPONSIVE PROTEIN SAUR36-LIKE"/>
    <property type="match status" value="1"/>
</dbReference>
<dbReference type="InterPro" id="IPR003676">
    <property type="entry name" value="SAUR_fam"/>
</dbReference>
<comment type="caution">
    <text evidence="4">The sequence shown here is derived from an EMBL/GenBank/DDBJ whole genome shotgun (WGS) entry which is preliminary data.</text>
</comment>
<organism evidence="4 5">
    <name type="scientific">Hibiscus syriacus</name>
    <name type="common">Rose of Sharon</name>
    <dbReference type="NCBI Taxonomy" id="106335"/>
    <lineage>
        <taxon>Eukaryota</taxon>
        <taxon>Viridiplantae</taxon>
        <taxon>Streptophyta</taxon>
        <taxon>Embryophyta</taxon>
        <taxon>Tracheophyta</taxon>
        <taxon>Spermatophyta</taxon>
        <taxon>Magnoliopsida</taxon>
        <taxon>eudicotyledons</taxon>
        <taxon>Gunneridae</taxon>
        <taxon>Pentapetalae</taxon>
        <taxon>rosids</taxon>
        <taxon>malvids</taxon>
        <taxon>Malvales</taxon>
        <taxon>Malvaceae</taxon>
        <taxon>Malvoideae</taxon>
        <taxon>Hibiscus</taxon>
    </lineage>
</organism>
<proteinExistence type="inferred from homology"/>
<reference evidence="4" key="1">
    <citation type="submission" date="2019-09" db="EMBL/GenBank/DDBJ databases">
        <title>Draft genome information of white flower Hibiscus syriacus.</title>
        <authorList>
            <person name="Kim Y.-M."/>
        </authorList>
    </citation>
    <scope>NUCLEOTIDE SEQUENCE [LARGE SCALE GENOMIC DNA]</scope>
    <source>
        <strain evidence="4">YM2019G1</strain>
    </source>
</reference>
<evidence type="ECO:0000313" key="4">
    <source>
        <dbReference type="EMBL" id="KAE8705977.1"/>
    </source>
</evidence>
<evidence type="ECO:0000256" key="1">
    <source>
        <dbReference type="ARBA" id="ARBA00006974"/>
    </source>
</evidence>
<dbReference type="Pfam" id="PF02519">
    <property type="entry name" value="Auxin_inducible"/>
    <property type="match status" value="1"/>
</dbReference>
<evidence type="ECO:0000256" key="2">
    <source>
        <dbReference type="ARBA" id="ARBA00022473"/>
    </source>
</evidence>
<dbReference type="AlphaFoldDB" id="A0A6A3ARI3"/>
<evidence type="ECO:0000256" key="3">
    <source>
        <dbReference type="ARBA" id="ARBA00022604"/>
    </source>
</evidence>
<protein>
    <submittedName>
        <fullName evidence="4">SAUR-like auxin-responsive protein family</fullName>
    </submittedName>
</protein>
<evidence type="ECO:0000313" key="5">
    <source>
        <dbReference type="Proteomes" id="UP000436088"/>
    </source>
</evidence>
<keyword evidence="3" id="KW-0341">Growth regulation</keyword>
<dbReference type="EMBL" id="VEPZ02000977">
    <property type="protein sequence ID" value="KAE8705977.1"/>
    <property type="molecule type" value="Genomic_DNA"/>
</dbReference>
<accession>A0A6A3ARI3</accession>
<keyword evidence="5" id="KW-1185">Reference proteome</keyword>
<comment type="similarity">
    <text evidence="1">Belongs to the ARG7 family.</text>
</comment>
<dbReference type="PANTHER" id="PTHR31374">
    <property type="entry name" value="AUXIN-INDUCED PROTEIN-LIKE-RELATED"/>
    <property type="match status" value="1"/>
</dbReference>
<dbReference type="Proteomes" id="UP000436088">
    <property type="component" value="Unassembled WGS sequence"/>
</dbReference>